<organism evidence="2">
    <name type="scientific">marine metagenome</name>
    <dbReference type="NCBI Taxonomy" id="408172"/>
    <lineage>
        <taxon>unclassified sequences</taxon>
        <taxon>metagenomes</taxon>
        <taxon>ecological metagenomes</taxon>
    </lineage>
</organism>
<keyword evidence="1" id="KW-1133">Transmembrane helix</keyword>
<protein>
    <submittedName>
        <fullName evidence="2">Uncharacterized protein</fullName>
    </submittedName>
</protein>
<sequence length="66" mass="7695">MKKLLHIIHWIGFLITCFMLIASALDKSRDEIVIHLTASMIPISLTWLIAYFIGGPRKFFPFFNKE</sequence>
<accession>A0A382K2E9</accession>
<feature type="transmembrane region" description="Helical" evidence="1">
    <location>
        <begin position="6"/>
        <end position="25"/>
    </location>
</feature>
<keyword evidence="1" id="KW-0812">Transmembrane</keyword>
<reference evidence="2" key="1">
    <citation type="submission" date="2018-05" db="EMBL/GenBank/DDBJ databases">
        <authorList>
            <person name="Lanie J.A."/>
            <person name="Ng W.-L."/>
            <person name="Kazmierczak K.M."/>
            <person name="Andrzejewski T.M."/>
            <person name="Davidsen T.M."/>
            <person name="Wayne K.J."/>
            <person name="Tettelin H."/>
            <person name="Glass J.I."/>
            <person name="Rusch D."/>
            <person name="Podicherti R."/>
            <person name="Tsui H.-C.T."/>
            <person name="Winkler M.E."/>
        </authorList>
    </citation>
    <scope>NUCLEOTIDE SEQUENCE</scope>
</reference>
<feature type="transmembrane region" description="Helical" evidence="1">
    <location>
        <begin position="32"/>
        <end position="53"/>
    </location>
</feature>
<dbReference type="AlphaFoldDB" id="A0A382K2E9"/>
<proteinExistence type="predicted"/>
<evidence type="ECO:0000256" key="1">
    <source>
        <dbReference type="SAM" id="Phobius"/>
    </source>
</evidence>
<evidence type="ECO:0000313" key="2">
    <source>
        <dbReference type="EMBL" id="SVC18299.1"/>
    </source>
</evidence>
<dbReference type="EMBL" id="UINC01077818">
    <property type="protein sequence ID" value="SVC18299.1"/>
    <property type="molecule type" value="Genomic_DNA"/>
</dbReference>
<name>A0A382K2E9_9ZZZZ</name>
<gene>
    <name evidence="2" type="ORF">METZ01_LOCUS271153</name>
</gene>
<keyword evidence="1" id="KW-0472">Membrane</keyword>